<dbReference type="RefSeq" id="WP_317926621.1">
    <property type="nucleotide sequence ID" value="NZ_CP137524.1"/>
</dbReference>
<proteinExistence type="predicted"/>
<organism evidence="1 2">
    <name type="scientific">Streptomyces coeruleorubidus</name>
    <dbReference type="NCBI Taxonomy" id="116188"/>
    <lineage>
        <taxon>Bacteria</taxon>
        <taxon>Bacillati</taxon>
        <taxon>Actinomycetota</taxon>
        <taxon>Actinomycetes</taxon>
        <taxon>Kitasatosporales</taxon>
        <taxon>Streptomycetaceae</taxon>
        <taxon>Streptomyces</taxon>
    </lineage>
</organism>
<name>A0ABZ0KG26_STRC4</name>
<evidence type="ECO:0000313" key="2">
    <source>
        <dbReference type="Proteomes" id="UP001305002"/>
    </source>
</evidence>
<keyword evidence="2" id="KW-1185">Reference proteome</keyword>
<gene>
    <name evidence="1" type="ORF">R5U08_23025</name>
</gene>
<dbReference type="EMBL" id="CP137524">
    <property type="protein sequence ID" value="WOT36821.1"/>
    <property type="molecule type" value="Genomic_DNA"/>
</dbReference>
<accession>A0ABZ0KG26</accession>
<sequence length="41" mass="4643">MSSVAAKCEAGWFPDIQRGSLHDLARVWHDLFVDWVAIEVS</sequence>
<dbReference type="Proteomes" id="UP001305002">
    <property type="component" value="Chromosome"/>
</dbReference>
<protein>
    <submittedName>
        <fullName evidence="1">Uncharacterized protein</fullName>
    </submittedName>
</protein>
<reference evidence="1 2" key="2">
    <citation type="journal article" date="2024" name="Microb. Biotechnol.">
        <title>The involvement of multiple ABC transporters in daunorubicin efflux in Streptomyces coeruleorubidus.</title>
        <authorList>
            <person name="Dong J."/>
            <person name="Ning J."/>
            <person name="Tian Y."/>
            <person name="Li H."/>
            <person name="Chen H."/>
            <person name="Guan W."/>
        </authorList>
    </citation>
    <scope>NUCLEOTIDE SEQUENCE [LARGE SCALE GENOMIC DNA]</scope>
    <source>
        <strain evidence="1 2">CICC 11043</strain>
    </source>
</reference>
<reference evidence="1 2" key="1">
    <citation type="journal article" date="2021" name="J. Microbiol. Biotechnol.">
        <title>An Efficient Markerless Deletion System Suitable for the Industrial Strains of Streptomyces.</title>
        <authorList>
            <person name="Dong J."/>
            <person name="Wei J."/>
            <person name="Li H."/>
            <person name="Zhao S."/>
            <person name="Guan W."/>
        </authorList>
    </citation>
    <scope>NUCLEOTIDE SEQUENCE [LARGE SCALE GENOMIC DNA]</scope>
    <source>
        <strain evidence="1 2">CICC 11043</strain>
    </source>
</reference>
<evidence type="ECO:0000313" key="1">
    <source>
        <dbReference type="EMBL" id="WOT36821.1"/>
    </source>
</evidence>